<dbReference type="Gene3D" id="3.30.70.3270">
    <property type="match status" value="2"/>
</dbReference>
<keyword evidence="7" id="KW-1185">Reference proteome</keyword>
<dbReference type="PANTHER" id="PTHR43687">
    <property type="entry name" value="ADENYLYLSULFATE REDUCTASE, BETA SUBUNIT"/>
    <property type="match status" value="1"/>
</dbReference>
<accession>A0A316C8Z6</accession>
<keyword evidence="4" id="KW-0411">Iron-sulfur</keyword>
<feature type="domain" description="4Fe-4S ferredoxin-type" evidence="5">
    <location>
        <begin position="543"/>
        <end position="572"/>
    </location>
</feature>
<evidence type="ECO:0000256" key="3">
    <source>
        <dbReference type="ARBA" id="ARBA00023004"/>
    </source>
</evidence>
<dbReference type="Gene3D" id="3.30.70.20">
    <property type="match status" value="1"/>
</dbReference>
<dbReference type="STRING" id="1192868.GCA_000304395_04313"/>
<evidence type="ECO:0000256" key="1">
    <source>
        <dbReference type="ARBA" id="ARBA00022485"/>
    </source>
</evidence>
<dbReference type="GO" id="GO:0046872">
    <property type="term" value="F:metal ion binding"/>
    <property type="evidence" value="ECO:0007669"/>
    <property type="project" value="UniProtKB-KW"/>
</dbReference>
<dbReference type="Pfam" id="PF12838">
    <property type="entry name" value="Fer4_7"/>
    <property type="match status" value="1"/>
</dbReference>
<name>A0A316C8Z6_PSESE</name>
<dbReference type="RefSeq" id="WP_109611246.1">
    <property type="nucleotide sequence ID" value="NZ_QGGG01000001.1"/>
</dbReference>
<dbReference type="InterPro" id="IPR050572">
    <property type="entry name" value="Fe-S_Ferredoxin"/>
</dbReference>
<dbReference type="Pfam" id="PF13187">
    <property type="entry name" value="Fer4_9"/>
    <property type="match status" value="1"/>
</dbReference>
<evidence type="ECO:0000256" key="4">
    <source>
        <dbReference type="ARBA" id="ARBA00023014"/>
    </source>
</evidence>
<reference evidence="6 7" key="1">
    <citation type="submission" date="2018-05" db="EMBL/GenBank/DDBJ databases">
        <title>Genomic Encyclopedia of Type Strains, Phase IV (KMG-IV): sequencing the most valuable type-strain genomes for metagenomic binning, comparative biology and taxonomic classification.</title>
        <authorList>
            <person name="Goeker M."/>
        </authorList>
    </citation>
    <scope>NUCLEOTIDE SEQUENCE [LARGE SCALE GENOMIC DNA]</scope>
    <source>
        <strain evidence="6 7">DSM 6986</strain>
    </source>
</reference>
<comment type="caution">
    <text evidence="6">The sequence shown here is derived from an EMBL/GenBank/DDBJ whole genome shotgun (WGS) entry which is preliminary data.</text>
</comment>
<dbReference type="GO" id="GO:0051539">
    <property type="term" value="F:4 iron, 4 sulfur cluster binding"/>
    <property type="evidence" value="ECO:0007669"/>
    <property type="project" value="UniProtKB-KW"/>
</dbReference>
<evidence type="ECO:0000313" key="6">
    <source>
        <dbReference type="EMBL" id="PWJ86221.1"/>
    </source>
</evidence>
<keyword evidence="2" id="KW-0479">Metal-binding</keyword>
<dbReference type="Proteomes" id="UP000245396">
    <property type="component" value="Unassembled WGS sequence"/>
</dbReference>
<dbReference type="PANTHER" id="PTHR43687:SF4">
    <property type="entry name" value="BLR5484 PROTEIN"/>
    <property type="match status" value="1"/>
</dbReference>
<dbReference type="AlphaFoldDB" id="A0A316C8Z6"/>
<evidence type="ECO:0000259" key="5">
    <source>
        <dbReference type="PROSITE" id="PS51379"/>
    </source>
</evidence>
<dbReference type="SUPFAM" id="SSF54862">
    <property type="entry name" value="4Fe-4S ferredoxins"/>
    <property type="match status" value="1"/>
</dbReference>
<keyword evidence="1" id="KW-0004">4Fe-4S</keyword>
<sequence length="677" mass="71876">MADAKRHLMICTCERSMPLDREAIARGCGGCGITQANHLCGADLPLFREAIARGEPVTVACTQEAPLFREVAAETSFVDLIFANIRENGGWSKDAGSAGPKAAALLAAAEPEQAVAPISFESDGIILIYGRDEAAIEAGRRLAGRLDITVLLSHPENVAPRPVDDFPVLKGDIRTAHGHLGAFELTIDGFALPSPSSREVLRFGASRDGAVSNCDIILDLTGNPPLFPAPDLRAGYLRADPRDPLAVERAIFQAGDLVGTFDKPVFIRFDASLCAHSRSGITGCRRCLDLCPAGAITPNGDAVAIDPAICGGCGFCAAACPTGAATYAVPGPEGQIGRLRTMLSAYHAAGGRQATVLFHDADHGEPLVDALARYGDGLPANVIPFRVNEVTQVGPESIAATLAYGGSGVVFLTRERPRHDIAGLRQVVDWSNTTATALGFGSDAVRIIQADDPDRLRADLDDIPLGGEIAEPSSFMPLGGRRSLMETAFRELHHAAPSPVERIALSQGAPFGSVDLDVGRCTLCHACVTACPTGALSAEPDRPMLRFAEIACVQCGLCEATCPEDAITLDPRLDFAAWEAPRRTLKEEEPFLCISCGTPFGTKSTIERIVAKLEQKHWMYRGANANHLDLVRMCENCRATAMVHEGFDPSAPQRRPVLTTDDFLRARDAGKDSGSAG</sequence>
<proteinExistence type="predicted"/>
<protein>
    <submittedName>
        <fullName evidence="6">4Fe-4S dicluster protein</fullName>
    </submittedName>
</protein>
<evidence type="ECO:0000256" key="2">
    <source>
        <dbReference type="ARBA" id="ARBA00022723"/>
    </source>
</evidence>
<feature type="domain" description="4Fe-4S ferredoxin-type" evidence="5">
    <location>
        <begin position="301"/>
        <end position="330"/>
    </location>
</feature>
<dbReference type="PROSITE" id="PS00198">
    <property type="entry name" value="4FE4S_FER_1"/>
    <property type="match status" value="3"/>
</dbReference>
<evidence type="ECO:0000313" key="7">
    <source>
        <dbReference type="Proteomes" id="UP000245396"/>
    </source>
</evidence>
<feature type="domain" description="4Fe-4S ferredoxin-type" evidence="5">
    <location>
        <begin position="512"/>
        <end position="541"/>
    </location>
</feature>
<dbReference type="InterPro" id="IPR017896">
    <property type="entry name" value="4Fe4S_Fe-S-bd"/>
</dbReference>
<dbReference type="InterPro" id="IPR017900">
    <property type="entry name" value="4Fe4S_Fe_S_CS"/>
</dbReference>
<dbReference type="PROSITE" id="PS51379">
    <property type="entry name" value="4FE4S_FER_2"/>
    <property type="match status" value="3"/>
</dbReference>
<keyword evidence="3" id="KW-0408">Iron</keyword>
<dbReference type="OrthoDB" id="9800445at2"/>
<organism evidence="6 7">
    <name type="scientific">Pseudaminobacter salicylatoxidans</name>
    <dbReference type="NCBI Taxonomy" id="93369"/>
    <lineage>
        <taxon>Bacteria</taxon>
        <taxon>Pseudomonadati</taxon>
        <taxon>Pseudomonadota</taxon>
        <taxon>Alphaproteobacteria</taxon>
        <taxon>Hyphomicrobiales</taxon>
        <taxon>Phyllobacteriaceae</taxon>
        <taxon>Pseudaminobacter</taxon>
    </lineage>
</organism>
<gene>
    <name evidence="6" type="ORF">C7441_101100</name>
</gene>
<dbReference type="EMBL" id="QGGG01000001">
    <property type="protein sequence ID" value="PWJ86221.1"/>
    <property type="molecule type" value="Genomic_DNA"/>
</dbReference>